<evidence type="ECO:0000313" key="4">
    <source>
        <dbReference type="Proteomes" id="UP000181942"/>
    </source>
</evidence>
<evidence type="ECO:0000313" key="3">
    <source>
        <dbReference type="EMBL" id="SFF41136.1"/>
    </source>
</evidence>
<evidence type="ECO:0000256" key="1">
    <source>
        <dbReference type="SAM" id="MobiDB-lite"/>
    </source>
</evidence>
<feature type="compositionally biased region" description="Basic and acidic residues" evidence="1">
    <location>
        <begin position="20"/>
        <end position="37"/>
    </location>
</feature>
<dbReference type="EMBL" id="FONR01000006">
    <property type="protein sequence ID" value="SFF41136.1"/>
    <property type="molecule type" value="Genomic_DNA"/>
</dbReference>
<gene>
    <name evidence="3" type="ORF">SAMN02787118_106251</name>
</gene>
<evidence type="ECO:0000256" key="2">
    <source>
        <dbReference type="SAM" id="Phobius"/>
    </source>
</evidence>
<keyword evidence="2" id="KW-0472">Membrane</keyword>
<keyword evidence="2" id="KW-0812">Transmembrane</keyword>
<dbReference type="OrthoDB" id="3467914at2"/>
<dbReference type="InterPro" id="IPR047789">
    <property type="entry name" value="CU044_5270-like"/>
</dbReference>
<sequence length="417" mass="43703">MKNAHARSGRPDVMTVLADARPDELDPARLADSPRQHDDLARILAGATDGRAARSEEPRRLWVGIRPLGTVVAVAAVAASVVVVSTLDGQDPSGVRASAHPQSSAATAGSASAASEGRADVQVDGRLELLSVAKKAGTPASEGTYWQTTTRSQDVNVVGAKGQLFAVRTTSAGEWSVGVRPGTQSLMVSGLDDVTVPRTEADKARWRAAGSPATVQAEVSTAAGSGTLGYRIGTGRPMVMRTDADDKIYALGPRNVSYRDLRELPSNSGELRRQLERLYGEDSSGAETGGGRTAYVLRQAADLITMPVKPAVRAAAYRVIADLPGVRGLGRVTDPLGREGVGVAFPGTARTPLGSVQQRLVVDPTTGAMLCEQSVLVEPSARAREAGLDAGTTVNYEATTRMSWGEHQITVPKNAEH</sequence>
<dbReference type="NCBIfam" id="NF038083">
    <property type="entry name" value="CU044_5270_fam"/>
    <property type="match status" value="1"/>
</dbReference>
<feature type="region of interest" description="Disordered" evidence="1">
    <location>
        <begin position="1"/>
        <end position="37"/>
    </location>
</feature>
<keyword evidence="2" id="KW-1133">Transmembrane helix</keyword>
<proteinExistence type="predicted"/>
<accession>A0A1I2IJW8</accession>
<feature type="region of interest" description="Disordered" evidence="1">
    <location>
        <begin position="90"/>
        <end position="117"/>
    </location>
</feature>
<reference evidence="3 4" key="1">
    <citation type="submission" date="2016-10" db="EMBL/GenBank/DDBJ databases">
        <authorList>
            <person name="de Groot N.N."/>
        </authorList>
    </citation>
    <scope>NUCLEOTIDE SEQUENCE [LARGE SCALE GENOMIC DNA]</scope>
    <source>
        <strain evidence="3 4">OK461</strain>
    </source>
</reference>
<dbReference type="Proteomes" id="UP000181942">
    <property type="component" value="Unassembled WGS sequence"/>
</dbReference>
<name>A0A1I2IJW8_9ACTN</name>
<feature type="compositionally biased region" description="Low complexity" evidence="1">
    <location>
        <begin position="103"/>
        <end position="115"/>
    </location>
</feature>
<protein>
    <submittedName>
        <fullName evidence="3">Uncharacterized protein</fullName>
    </submittedName>
</protein>
<organism evidence="3 4">
    <name type="scientific">Streptomyces mirabilis</name>
    <dbReference type="NCBI Taxonomy" id="68239"/>
    <lineage>
        <taxon>Bacteria</taxon>
        <taxon>Bacillati</taxon>
        <taxon>Actinomycetota</taxon>
        <taxon>Actinomycetes</taxon>
        <taxon>Kitasatosporales</taxon>
        <taxon>Streptomycetaceae</taxon>
        <taxon>Streptomyces</taxon>
    </lineage>
</organism>
<dbReference type="AlphaFoldDB" id="A0A1I2IJW8"/>
<dbReference type="RefSeq" id="WP_075028495.1">
    <property type="nucleotide sequence ID" value="NZ_FONR01000006.1"/>
</dbReference>
<feature type="transmembrane region" description="Helical" evidence="2">
    <location>
        <begin position="68"/>
        <end position="87"/>
    </location>
</feature>